<sequence length="62" mass="6603">MATGPPTSVGGNWARAYYAEGIVASGKKLLLVAPAASSPLAREAIGQKLYLVEITFVRRRDI</sequence>
<gene>
    <name evidence="1" type="ORF">METZ01_LOCUS288815</name>
</gene>
<protein>
    <submittedName>
        <fullName evidence="1">Uncharacterized protein</fullName>
    </submittedName>
</protein>
<dbReference type="EMBL" id="UINC01086996">
    <property type="protein sequence ID" value="SVC35961.1"/>
    <property type="molecule type" value="Genomic_DNA"/>
</dbReference>
<accession>A0A382LM43</accession>
<evidence type="ECO:0000313" key="1">
    <source>
        <dbReference type="EMBL" id="SVC35961.1"/>
    </source>
</evidence>
<organism evidence="1">
    <name type="scientific">marine metagenome</name>
    <dbReference type="NCBI Taxonomy" id="408172"/>
    <lineage>
        <taxon>unclassified sequences</taxon>
        <taxon>metagenomes</taxon>
        <taxon>ecological metagenomes</taxon>
    </lineage>
</organism>
<reference evidence="1" key="1">
    <citation type="submission" date="2018-05" db="EMBL/GenBank/DDBJ databases">
        <authorList>
            <person name="Lanie J.A."/>
            <person name="Ng W.-L."/>
            <person name="Kazmierczak K.M."/>
            <person name="Andrzejewski T.M."/>
            <person name="Davidsen T.M."/>
            <person name="Wayne K.J."/>
            <person name="Tettelin H."/>
            <person name="Glass J.I."/>
            <person name="Rusch D."/>
            <person name="Podicherti R."/>
            <person name="Tsui H.-C.T."/>
            <person name="Winkler M.E."/>
        </authorList>
    </citation>
    <scope>NUCLEOTIDE SEQUENCE</scope>
</reference>
<proteinExistence type="predicted"/>
<name>A0A382LM43_9ZZZZ</name>
<dbReference type="AlphaFoldDB" id="A0A382LM43"/>